<name>A0A439CUC4_9PEZI</name>
<sequence>MAAHCFKYSSGAFLSYPPDSGWSPCGPVNDTTPAVACCVNGDSCLSGSICSYTHSLRGGSGYYAAGCTDEDFSDPSCKSLCSEFEIPLRQSASSLSGGVASGLWACCGTDSNGDVTCMDPTNETFNLDAPKDLAVVFQIPATGFAYTSTAISTATSSSTSSPTGLSSTSSPTATPAVSPSTTPEAEEPARLSSGAAAGIGVGVAVGVLIAGILAWVAFRRFRRGRTATLHPEAEHPQTGGQLYGSRADYKPELPESSMSSTPPAQARNPVGEHGAQEMYAYRAAEELP</sequence>
<dbReference type="InterPro" id="IPR017974">
    <property type="entry name" value="Claudin_CS"/>
</dbReference>
<evidence type="ECO:0000256" key="1">
    <source>
        <dbReference type="ARBA" id="ARBA00004141"/>
    </source>
</evidence>
<comment type="caution">
    <text evidence="7">The sequence shown here is derived from an EMBL/GenBank/DDBJ whole genome shotgun (WGS) entry which is preliminary data.</text>
</comment>
<evidence type="ECO:0000313" key="8">
    <source>
        <dbReference type="Proteomes" id="UP000286045"/>
    </source>
</evidence>
<gene>
    <name evidence="7" type="ORF">EKO27_g9350</name>
</gene>
<evidence type="ECO:0000256" key="2">
    <source>
        <dbReference type="ARBA" id="ARBA00022692"/>
    </source>
</evidence>
<dbReference type="AlphaFoldDB" id="A0A439CUC4"/>
<evidence type="ECO:0008006" key="9">
    <source>
        <dbReference type="Google" id="ProtNLM"/>
    </source>
</evidence>
<keyword evidence="8" id="KW-1185">Reference proteome</keyword>
<feature type="region of interest" description="Disordered" evidence="5">
    <location>
        <begin position="251"/>
        <end position="288"/>
    </location>
</feature>
<dbReference type="PROSITE" id="PS01346">
    <property type="entry name" value="CLAUDIN"/>
    <property type="match status" value="1"/>
</dbReference>
<dbReference type="GO" id="GO:0016020">
    <property type="term" value="C:membrane"/>
    <property type="evidence" value="ECO:0007669"/>
    <property type="project" value="UniProtKB-SubCell"/>
</dbReference>
<evidence type="ECO:0000256" key="6">
    <source>
        <dbReference type="SAM" id="Phobius"/>
    </source>
</evidence>
<keyword evidence="3 6" id="KW-1133">Transmembrane helix</keyword>
<feature type="region of interest" description="Disordered" evidence="5">
    <location>
        <begin position="154"/>
        <end position="189"/>
    </location>
</feature>
<dbReference type="EMBL" id="RYZI01000403">
    <property type="protein sequence ID" value="RWA05757.1"/>
    <property type="molecule type" value="Genomic_DNA"/>
</dbReference>
<dbReference type="STRING" id="363999.A0A439CUC4"/>
<evidence type="ECO:0000313" key="7">
    <source>
        <dbReference type="EMBL" id="RWA05757.1"/>
    </source>
</evidence>
<evidence type="ECO:0000256" key="5">
    <source>
        <dbReference type="SAM" id="MobiDB-lite"/>
    </source>
</evidence>
<protein>
    <recommendedName>
        <fullName evidence="9">Mid2 domain-containing protein</fullName>
    </recommendedName>
</protein>
<comment type="subcellular location">
    <subcellularLocation>
        <location evidence="1">Membrane</location>
        <topology evidence="1">Multi-pass membrane protein</topology>
    </subcellularLocation>
</comment>
<proteinExistence type="predicted"/>
<evidence type="ECO:0000256" key="4">
    <source>
        <dbReference type="ARBA" id="ARBA00023136"/>
    </source>
</evidence>
<keyword evidence="4 6" id="KW-0472">Membrane</keyword>
<organism evidence="7 8">
    <name type="scientific">Xylaria grammica</name>
    <dbReference type="NCBI Taxonomy" id="363999"/>
    <lineage>
        <taxon>Eukaryota</taxon>
        <taxon>Fungi</taxon>
        <taxon>Dikarya</taxon>
        <taxon>Ascomycota</taxon>
        <taxon>Pezizomycotina</taxon>
        <taxon>Sordariomycetes</taxon>
        <taxon>Xylariomycetidae</taxon>
        <taxon>Xylariales</taxon>
        <taxon>Xylariaceae</taxon>
        <taxon>Xylaria</taxon>
    </lineage>
</organism>
<accession>A0A439CUC4</accession>
<feature type="transmembrane region" description="Helical" evidence="6">
    <location>
        <begin position="195"/>
        <end position="218"/>
    </location>
</feature>
<evidence type="ECO:0000256" key="3">
    <source>
        <dbReference type="ARBA" id="ARBA00022989"/>
    </source>
</evidence>
<feature type="compositionally biased region" description="Low complexity" evidence="5">
    <location>
        <begin position="154"/>
        <end position="183"/>
    </location>
</feature>
<dbReference type="Proteomes" id="UP000286045">
    <property type="component" value="Unassembled WGS sequence"/>
</dbReference>
<keyword evidence="2 6" id="KW-0812">Transmembrane</keyword>
<reference evidence="7 8" key="1">
    <citation type="submission" date="2018-12" db="EMBL/GenBank/DDBJ databases">
        <title>Draft genome sequence of Xylaria grammica IHI A82.</title>
        <authorList>
            <person name="Buettner E."/>
            <person name="Kellner H."/>
        </authorList>
    </citation>
    <scope>NUCLEOTIDE SEQUENCE [LARGE SCALE GENOMIC DNA]</scope>
    <source>
        <strain evidence="7 8">IHI A82</strain>
    </source>
</reference>